<evidence type="ECO:0000313" key="1">
    <source>
        <dbReference type="EMBL" id="GHE11993.1"/>
    </source>
</evidence>
<dbReference type="EMBL" id="BMVG01000031">
    <property type="protein sequence ID" value="GHE11993.1"/>
    <property type="molecule type" value="Genomic_DNA"/>
</dbReference>
<reference evidence="1" key="1">
    <citation type="journal article" date="2014" name="Int. J. Syst. Evol. Microbiol.">
        <title>Complete genome sequence of Corynebacterium casei LMG S-19264T (=DSM 44701T), isolated from a smear-ripened cheese.</title>
        <authorList>
            <consortium name="US DOE Joint Genome Institute (JGI-PGF)"/>
            <person name="Walter F."/>
            <person name="Albersmeier A."/>
            <person name="Kalinowski J."/>
            <person name="Ruckert C."/>
        </authorList>
    </citation>
    <scope>NUCLEOTIDE SEQUENCE</scope>
    <source>
        <strain evidence="1">JCM 4714</strain>
    </source>
</reference>
<name>A0A918YPN8_9ACTN</name>
<reference evidence="1" key="2">
    <citation type="submission" date="2020-09" db="EMBL/GenBank/DDBJ databases">
        <authorList>
            <person name="Sun Q."/>
            <person name="Ohkuma M."/>
        </authorList>
    </citation>
    <scope>NUCLEOTIDE SEQUENCE</scope>
    <source>
        <strain evidence="1">JCM 4714</strain>
    </source>
</reference>
<sequence>MASPADTTPQTADRPFVLPTITTKAKRADEVRVLRPSVSYLPARPSALHTSSRPPLHTAGGFLREEANTAQLLALREAFLNRAVQRLAATGTPVRVGRYTLVKPGQDPAGRLAETQAVVHRLSWQAPITTYDSTGMADPAIRPQMARLYAAICRGEIHGIVAVSRVDISTFPCVYADTLTAIQARGGFLALVRNEIAI</sequence>
<accession>A0A918YPN8</accession>
<dbReference type="AlphaFoldDB" id="A0A918YPN8"/>
<organism evidence="1 2">
    <name type="scientific">Streptomyces alanosinicus</name>
    <dbReference type="NCBI Taxonomy" id="68171"/>
    <lineage>
        <taxon>Bacteria</taxon>
        <taxon>Bacillati</taxon>
        <taxon>Actinomycetota</taxon>
        <taxon>Actinomycetes</taxon>
        <taxon>Kitasatosporales</taxon>
        <taxon>Streptomycetaceae</taxon>
        <taxon>Streptomyces</taxon>
    </lineage>
</organism>
<keyword evidence="2" id="KW-1185">Reference proteome</keyword>
<comment type="caution">
    <text evidence="1">The sequence shown here is derived from an EMBL/GenBank/DDBJ whole genome shotgun (WGS) entry which is preliminary data.</text>
</comment>
<proteinExistence type="predicted"/>
<gene>
    <name evidence="1" type="ORF">GCM10010339_73720</name>
</gene>
<protein>
    <submittedName>
        <fullName evidence="1">Uncharacterized protein</fullName>
    </submittedName>
</protein>
<evidence type="ECO:0000313" key="2">
    <source>
        <dbReference type="Proteomes" id="UP000655443"/>
    </source>
</evidence>
<dbReference type="Proteomes" id="UP000655443">
    <property type="component" value="Unassembled WGS sequence"/>
</dbReference>